<feature type="transmembrane region" description="Helical" evidence="9">
    <location>
        <begin position="124"/>
        <end position="146"/>
    </location>
</feature>
<proteinExistence type="inferred from homology"/>
<feature type="transmembrane region" description="Helical" evidence="9">
    <location>
        <begin position="252"/>
        <end position="272"/>
    </location>
</feature>
<accession>A0ABZ2J3F1</accession>
<dbReference type="Gene3D" id="1.10.3430.10">
    <property type="entry name" value="Ammonium transporter AmtB like domains"/>
    <property type="match status" value="1"/>
</dbReference>
<evidence type="ECO:0000256" key="8">
    <source>
        <dbReference type="ARBA" id="ARBA00050025"/>
    </source>
</evidence>
<dbReference type="InterPro" id="IPR024041">
    <property type="entry name" value="NH4_transpt_AmtB-like_dom"/>
</dbReference>
<dbReference type="PANTHER" id="PTHR43029">
    <property type="entry name" value="AMMONIUM TRANSPORTER MEP2"/>
    <property type="match status" value="1"/>
</dbReference>
<evidence type="ECO:0000313" key="12">
    <source>
        <dbReference type="Proteomes" id="UP001375370"/>
    </source>
</evidence>
<dbReference type="RefSeq" id="WP_338737578.1">
    <property type="nucleotide sequence ID" value="NZ_CP146612.1"/>
</dbReference>
<dbReference type="PANTHER" id="PTHR43029:SF10">
    <property type="entry name" value="AMMONIUM TRANSPORTER MEP2"/>
    <property type="match status" value="1"/>
</dbReference>
<dbReference type="InterPro" id="IPR001905">
    <property type="entry name" value="Ammonium_transpt"/>
</dbReference>
<feature type="transmembrane region" description="Helical" evidence="9">
    <location>
        <begin position="95"/>
        <end position="117"/>
    </location>
</feature>
<evidence type="ECO:0000256" key="6">
    <source>
        <dbReference type="ARBA" id="ARBA00023136"/>
    </source>
</evidence>
<name>A0ABZ2J3F1_9CHLR</name>
<comment type="similarity">
    <text evidence="2 9">Belongs to the ammonia transporter channel (TC 1.A.11.2) family.</text>
</comment>
<sequence length="402" mass="41643">MNSGDTAWILVSTALVMLMTPGVALFYGGMVRKKNLISTLMMSFAVLALVSILWVVFGYTLSFGSDISSLVGNLDFLGLNNVGMEPTEGSTIPHLLFMMFQGMFAIITVALITGAVVERIKFSTLLVFAGVWLALIYGPIAHWVWGGGWIGQLGALDFAGGTVVHINAGVSAAALVVLLGARRGLGKEPMEPNNIPMVMLGAALLWFGWFGFNGGSSLAANGAAANAFVTTNTAAAAAAFVWILLSWRSRRPTLLGAVTGAVAGLVAITPAAGFVTPMAALAIGAVAAMVCYWAMSFKARKGFDDSLDVMSVHGVGGIWGALATGIFATAAVGGVDGALAGNLEQLGIQAIAVAATMAYAFFGTLIIGKILDKTMGLRVKEAEEIVGLDLSQHGERAYGGIK</sequence>
<evidence type="ECO:0000256" key="3">
    <source>
        <dbReference type="ARBA" id="ARBA00022448"/>
    </source>
</evidence>
<evidence type="ECO:0000256" key="4">
    <source>
        <dbReference type="ARBA" id="ARBA00022692"/>
    </source>
</evidence>
<gene>
    <name evidence="11" type="ORF">V8247_00255</name>
</gene>
<dbReference type="SUPFAM" id="SSF111352">
    <property type="entry name" value="Ammonium transporter"/>
    <property type="match status" value="1"/>
</dbReference>
<evidence type="ECO:0000256" key="5">
    <source>
        <dbReference type="ARBA" id="ARBA00022989"/>
    </source>
</evidence>
<evidence type="ECO:0000259" key="10">
    <source>
        <dbReference type="Pfam" id="PF00909"/>
    </source>
</evidence>
<dbReference type="EMBL" id="CP146612">
    <property type="protein sequence ID" value="WWX25435.1"/>
    <property type="molecule type" value="Genomic_DNA"/>
</dbReference>
<keyword evidence="7 9" id="KW-0924">Ammonia transport</keyword>
<evidence type="ECO:0000256" key="2">
    <source>
        <dbReference type="ARBA" id="ARBA00005887"/>
    </source>
</evidence>
<feature type="transmembrane region" description="Helical" evidence="9">
    <location>
        <begin position="224"/>
        <end position="245"/>
    </location>
</feature>
<organism evidence="11 12">
    <name type="scientific">Candidatus Dehalogenimonas loeffleri</name>
    <dbReference type="NCBI Taxonomy" id="3127115"/>
    <lineage>
        <taxon>Bacteria</taxon>
        <taxon>Bacillati</taxon>
        <taxon>Chloroflexota</taxon>
        <taxon>Dehalococcoidia</taxon>
        <taxon>Dehalococcoidales</taxon>
        <taxon>Dehalococcoidaceae</taxon>
        <taxon>Dehalogenimonas</taxon>
    </lineage>
</organism>
<dbReference type="Pfam" id="PF00909">
    <property type="entry name" value="Ammonium_transp"/>
    <property type="match status" value="1"/>
</dbReference>
<comment type="subcellular location">
    <subcellularLocation>
        <location evidence="9">Cell membrane</location>
        <topology evidence="9">Multi-pass membrane protein</topology>
    </subcellularLocation>
    <subcellularLocation>
        <location evidence="1">Membrane</location>
        <topology evidence="1">Multi-pass membrane protein</topology>
    </subcellularLocation>
</comment>
<feature type="transmembrane region" description="Helical" evidence="9">
    <location>
        <begin position="158"/>
        <end position="181"/>
    </location>
</feature>
<dbReference type="Proteomes" id="UP001375370">
    <property type="component" value="Chromosome"/>
</dbReference>
<feature type="domain" description="Ammonium transporter AmtB-like" evidence="10">
    <location>
        <begin position="7"/>
        <end position="398"/>
    </location>
</feature>
<feature type="transmembrane region" description="Helical" evidence="9">
    <location>
        <begin position="193"/>
        <end position="212"/>
    </location>
</feature>
<evidence type="ECO:0000313" key="11">
    <source>
        <dbReference type="EMBL" id="WWX25435.1"/>
    </source>
</evidence>
<feature type="transmembrane region" description="Helical" evidence="9">
    <location>
        <begin position="316"/>
        <end position="335"/>
    </location>
</feature>
<dbReference type="InterPro" id="IPR029020">
    <property type="entry name" value="Ammonium/urea_transptr"/>
</dbReference>
<dbReference type="NCBIfam" id="TIGR00836">
    <property type="entry name" value="amt"/>
    <property type="match status" value="1"/>
</dbReference>
<evidence type="ECO:0000256" key="7">
    <source>
        <dbReference type="ARBA" id="ARBA00023177"/>
    </source>
</evidence>
<reference evidence="11 12" key="1">
    <citation type="submission" date="2024-03" db="EMBL/GenBank/DDBJ databases">
        <title>A Dehalogenimonas Isolated from Estuarine Sediments Dihaloeliminates Chlorinated Alkanes.</title>
        <authorList>
            <person name="Yang Y."/>
            <person name="Wang H."/>
        </authorList>
    </citation>
    <scope>NUCLEOTIDE SEQUENCE [LARGE SCALE GENOMIC DNA]</scope>
    <source>
        <strain evidence="11 12">W</strain>
    </source>
</reference>
<keyword evidence="12" id="KW-1185">Reference proteome</keyword>
<keyword evidence="6 9" id="KW-0472">Membrane</keyword>
<protein>
    <recommendedName>
        <fullName evidence="8 9">Ammonium transporter</fullName>
    </recommendedName>
</protein>
<keyword evidence="3 9" id="KW-0813">Transport</keyword>
<feature type="transmembrane region" description="Helical" evidence="9">
    <location>
        <begin position="40"/>
        <end position="61"/>
    </location>
</feature>
<evidence type="ECO:0000256" key="1">
    <source>
        <dbReference type="ARBA" id="ARBA00004141"/>
    </source>
</evidence>
<evidence type="ECO:0000256" key="9">
    <source>
        <dbReference type="RuleBase" id="RU362002"/>
    </source>
</evidence>
<feature type="transmembrane region" description="Helical" evidence="9">
    <location>
        <begin position="347"/>
        <end position="368"/>
    </location>
</feature>
<keyword evidence="4 9" id="KW-0812">Transmembrane</keyword>
<feature type="transmembrane region" description="Helical" evidence="9">
    <location>
        <begin position="6"/>
        <end position="28"/>
    </location>
</feature>
<keyword evidence="5 9" id="KW-1133">Transmembrane helix</keyword>
<feature type="transmembrane region" description="Helical" evidence="9">
    <location>
        <begin position="278"/>
        <end position="295"/>
    </location>
</feature>